<dbReference type="Proteomes" id="UP001589755">
    <property type="component" value="Unassembled WGS sequence"/>
</dbReference>
<evidence type="ECO:0000313" key="3">
    <source>
        <dbReference type="Proteomes" id="UP001589755"/>
    </source>
</evidence>
<comment type="caution">
    <text evidence="2">The sequence shown here is derived from an EMBL/GenBank/DDBJ whole genome shotgun (WGS) entry which is preliminary data.</text>
</comment>
<feature type="transmembrane region" description="Helical" evidence="1">
    <location>
        <begin position="113"/>
        <end position="134"/>
    </location>
</feature>
<feature type="transmembrane region" description="Helical" evidence="1">
    <location>
        <begin position="89"/>
        <end position="107"/>
    </location>
</feature>
<accession>A0ABV6D9A4</accession>
<keyword evidence="1" id="KW-0812">Transmembrane</keyword>
<gene>
    <name evidence="2" type="ORF">ACFFJ2_12500</name>
</gene>
<sequence length="141" mass="15169">MSLHAQETSRPARRPLRSTGAVLSGLLLIFAASLATDQLFHAIGVYPPWGEPMSTGQYLLALAYRVVYAVAGSYVAARFAPTRPMLHALVLGAIGVLLSAAGAAAMWHMGDHWYPVSLVLISLPCAWAGGMLYLRSRHHES</sequence>
<organism evidence="2 3">
    <name type="scientific">Chelativorans intermedius</name>
    <dbReference type="NCBI Taxonomy" id="515947"/>
    <lineage>
        <taxon>Bacteria</taxon>
        <taxon>Pseudomonadati</taxon>
        <taxon>Pseudomonadota</taxon>
        <taxon>Alphaproteobacteria</taxon>
        <taxon>Hyphomicrobiales</taxon>
        <taxon>Phyllobacteriaceae</taxon>
        <taxon>Chelativorans</taxon>
    </lineage>
</organism>
<evidence type="ECO:0000256" key="1">
    <source>
        <dbReference type="SAM" id="Phobius"/>
    </source>
</evidence>
<name>A0ABV6D9A4_9HYPH</name>
<keyword evidence="1" id="KW-0472">Membrane</keyword>
<dbReference type="RefSeq" id="WP_261522207.1">
    <property type="nucleotide sequence ID" value="NZ_JAODNW010000023.1"/>
</dbReference>
<proteinExistence type="predicted"/>
<reference evidence="2 3" key="1">
    <citation type="submission" date="2024-09" db="EMBL/GenBank/DDBJ databases">
        <authorList>
            <person name="Sun Q."/>
            <person name="Mori K."/>
        </authorList>
    </citation>
    <scope>NUCLEOTIDE SEQUENCE [LARGE SCALE GENOMIC DNA]</scope>
    <source>
        <strain evidence="2 3">CCM 8543</strain>
    </source>
</reference>
<dbReference type="EMBL" id="JBHLXD010000019">
    <property type="protein sequence ID" value="MFC0209218.1"/>
    <property type="molecule type" value="Genomic_DNA"/>
</dbReference>
<protein>
    <submittedName>
        <fullName evidence="2">Uncharacterized protein</fullName>
    </submittedName>
</protein>
<feature type="transmembrane region" description="Helical" evidence="1">
    <location>
        <begin position="59"/>
        <end position="77"/>
    </location>
</feature>
<keyword evidence="1" id="KW-1133">Transmembrane helix</keyword>
<keyword evidence="3" id="KW-1185">Reference proteome</keyword>
<evidence type="ECO:0000313" key="2">
    <source>
        <dbReference type="EMBL" id="MFC0209218.1"/>
    </source>
</evidence>